<organism evidence="2 3">
    <name type="scientific">Roseimaritima ulvae</name>
    <dbReference type="NCBI Taxonomy" id="980254"/>
    <lineage>
        <taxon>Bacteria</taxon>
        <taxon>Pseudomonadati</taxon>
        <taxon>Planctomycetota</taxon>
        <taxon>Planctomycetia</taxon>
        <taxon>Pirellulales</taxon>
        <taxon>Pirellulaceae</taxon>
        <taxon>Roseimaritima</taxon>
    </lineage>
</organism>
<evidence type="ECO:0000313" key="3">
    <source>
        <dbReference type="Proteomes" id="UP000325286"/>
    </source>
</evidence>
<keyword evidence="3" id="KW-1185">Reference proteome</keyword>
<dbReference type="EMBL" id="CP042914">
    <property type="protein sequence ID" value="QEG42822.1"/>
    <property type="molecule type" value="Genomic_DNA"/>
</dbReference>
<proteinExistence type="predicted"/>
<protein>
    <submittedName>
        <fullName evidence="2">Uncharacterized protein</fullName>
    </submittedName>
</protein>
<feature type="signal peptide" evidence="1">
    <location>
        <begin position="1"/>
        <end position="24"/>
    </location>
</feature>
<dbReference type="KEGG" id="rul:UC8_48640"/>
<sequence length="161" mass="17708" precursor="true">MFTKMFAKVAAPIVCLALFSTSLAAQPPSSKADDSAQFNAYAHSYVSMVIADGLANVMAGDGETGEVALWISDYCHNGFKHCQVALNQDDDTQWAAAVDDLELARMWCNTLIVFAGDSYSYTTLREIRSLMWNLDIAIENAEDAIPRLTRPGTIPLPWDRP</sequence>
<reference evidence="2 3" key="1">
    <citation type="submission" date="2019-08" db="EMBL/GenBank/DDBJ databases">
        <title>Deep-cultivation of Planctomycetes and their phenomic and genomic characterization uncovers novel biology.</title>
        <authorList>
            <person name="Wiegand S."/>
            <person name="Jogler M."/>
            <person name="Boedeker C."/>
            <person name="Pinto D."/>
            <person name="Vollmers J."/>
            <person name="Rivas-Marin E."/>
            <person name="Kohn T."/>
            <person name="Peeters S.H."/>
            <person name="Heuer A."/>
            <person name="Rast P."/>
            <person name="Oberbeckmann S."/>
            <person name="Bunk B."/>
            <person name="Jeske O."/>
            <person name="Meyerdierks A."/>
            <person name="Storesund J.E."/>
            <person name="Kallscheuer N."/>
            <person name="Luecker S."/>
            <person name="Lage O.M."/>
            <person name="Pohl T."/>
            <person name="Merkel B.J."/>
            <person name="Hornburger P."/>
            <person name="Mueller R.-W."/>
            <person name="Bruemmer F."/>
            <person name="Labrenz M."/>
            <person name="Spormann A.M."/>
            <person name="Op den Camp H."/>
            <person name="Overmann J."/>
            <person name="Amann R."/>
            <person name="Jetten M.S.M."/>
            <person name="Mascher T."/>
            <person name="Medema M.H."/>
            <person name="Devos D.P."/>
            <person name="Kaster A.-K."/>
            <person name="Ovreas L."/>
            <person name="Rohde M."/>
            <person name="Galperin M.Y."/>
            <person name="Jogler C."/>
        </authorList>
    </citation>
    <scope>NUCLEOTIDE SEQUENCE [LARGE SCALE GENOMIC DNA]</scope>
    <source>
        <strain evidence="2 3">UC8</strain>
    </source>
</reference>
<evidence type="ECO:0000256" key="1">
    <source>
        <dbReference type="SAM" id="SignalP"/>
    </source>
</evidence>
<name>A0A5B9QXT7_9BACT</name>
<gene>
    <name evidence="2" type="ORF">UC8_48640</name>
</gene>
<dbReference type="Proteomes" id="UP000325286">
    <property type="component" value="Chromosome"/>
</dbReference>
<keyword evidence="1" id="KW-0732">Signal</keyword>
<evidence type="ECO:0000313" key="2">
    <source>
        <dbReference type="EMBL" id="QEG42822.1"/>
    </source>
</evidence>
<accession>A0A5B9QXT7</accession>
<feature type="chain" id="PRO_5022804983" evidence="1">
    <location>
        <begin position="25"/>
        <end position="161"/>
    </location>
</feature>
<dbReference type="RefSeq" id="WP_068132669.1">
    <property type="nucleotide sequence ID" value="NZ_CP042914.1"/>
</dbReference>
<dbReference type="AlphaFoldDB" id="A0A5B9QXT7"/>